<evidence type="ECO:0000256" key="1">
    <source>
        <dbReference type="SAM" id="Phobius"/>
    </source>
</evidence>
<dbReference type="EMBL" id="JAOWLA010000002">
    <property type="protein sequence ID" value="MCV2863558.1"/>
    <property type="molecule type" value="Genomic_DNA"/>
</dbReference>
<reference evidence="2 3" key="1">
    <citation type="submission" date="2022-10" db="EMBL/GenBank/DDBJ databases">
        <title>Defluviimonas sp. nov., isolated from ocean surface water.</title>
        <authorList>
            <person name="He W."/>
            <person name="Wang L."/>
            <person name="Zhang D.-F."/>
        </authorList>
    </citation>
    <scope>NUCLEOTIDE SEQUENCE [LARGE SCALE GENOMIC DNA]</scope>
    <source>
        <strain evidence="2 3">WL0075</strain>
    </source>
</reference>
<feature type="transmembrane region" description="Helical" evidence="1">
    <location>
        <begin position="17"/>
        <end position="38"/>
    </location>
</feature>
<keyword evidence="3" id="KW-1185">Reference proteome</keyword>
<evidence type="ECO:0000313" key="2">
    <source>
        <dbReference type="EMBL" id="MCV2863558.1"/>
    </source>
</evidence>
<evidence type="ECO:0000313" key="3">
    <source>
        <dbReference type="Proteomes" id="UP001652503"/>
    </source>
</evidence>
<keyword evidence="1" id="KW-1133">Transmembrane helix</keyword>
<organism evidence="2 3">
    <name type="scientific">Albidovulum sediminicola</name>
    <dbReference type="NCBI Taxonomy" id="2984331"/>
    <lineage>
        <taxon>Bacteria</taxon>
        <taxon>Pseudomonadati</taxon>
        <taxon>Pseudomonadota</taxon>
        <taxon>Alphaproteobacteria</taxon>
        <taxon>Rhodobacterales</taxon>
        <taxon>Paracoccaceae</taxon>
        <taxon>Albidovulum</taxon>
    </lineage>
</organism>
<keyword evidence="1" id="KW-0812">Transmembrane</keyword>
<name>A0ABT2YXF6_9RHOB</name>
<comment type="caution">
    <text evidence="2">The sequence shown here is derived from an EMBL/GenBank/DDBJ whole genome shotgun (WGS) entry which is preliminary data.</text>
</comment>
<protein>
    <submittedName>
        <fullName evidence="2">Periplasmic heavy metal sensor</fullName>
    </submittedName>
</protein>
<dbReference type="InterPro" id="IPR025961">
    <property type="entry name" value="Metal_resist"/>
</dbReference>
<proteinExistence type="predicted"/>
<sequence length="161" mass="17598">MSESEKTPAAPGKAVKIALVLSLALNLALVGLIAGVALRHHRGIGPGGDRAAFAPYLDALPRADRGHLRSEMFHRMPGLRDLGRERSEDFAAFLGTLRAEPFDPAAAAAVLDRQTGRAAQRLAEGRALFLERIAAMSRAERMHYADRLEEALEDEHDEPRR</sequence>
<keyword evidence="1" id="KW-0472">Membrane</keyword>
<dbReference type="Proteomes" id="UP001652503">
    <property type="component" value="Unassembled WGS sequence"/>
</dbReference>
<dbReference type="RefSeq" id="WP_263720015.1">
    <property type="nucleotide sequence ID" value="NZ_JAOWLA010000002.1"/>
</dbReference>
<gene>
    <name evidence="2" type="ORF">OE647_02270</name>
</gene>
<accession>A0ABT2YXF6</accession>
<dbReference type="Pfam" id="PF13801">
    <property type="entry name" value="Metal_resist"/>
    <property type="match status" value="1"/>
</dbReference>